<dbReference type="Proteomes" id="UP000708208">
    <property type="component" value="Unassembled WGS sequence"/>
</dbReference>
<dbReference type="AlphaFoldDB" id="A0A8J2L0A3"/>
<comment type="caution">
    <text evidence="1">The sequence shown here is derived from an EMBL/GenBank/DDBJ whole genome shotgun (WGS) entry which is preliminary data.</text>
</comment>
<dbReference type="EMBL" id="CAJVCH010531440">
    <property type="protein sequence ID" value="CAG7824031.1"/>
    <property type="molecule type" value="Genomic_DNA"/>
</dbReference>
<sequence length="84" mass="9743">MMSPWSVPTVLVVFRNSVRMVSFEGNTVLISRVSHVKILYLWRYAHSTIYTGWILPTFHADLIHPGVPHHPNMQTVLWTFVLNV</sequence>
<gene>
    <name evidence="1" type="ORF">AFUS01_LOCUS34211</name>
</gene>
<organism evidence="1 2">
    <name type="scientific">Allacma fusca</name>
    <dbReference type="NCBI Taxonomy" id="39272"/>
    <lineage>
        <taxon>Eukaryota</taxon>
        <taxon>Metazoa</taxon>
        <taxon>Ecdysozoa</taxon>
        <taxon>Arthropoda</taxon>
        <taxon>Hexapoda</taxon>
        <taxon>Collembola</taxon>
        <taxon>Symphypleona</taxon>
        <taxon>Sminthuridae</taxon>
        <taxon>Allacma</taxon>
    </lineage>
</organism>
<accession>A0A8J2L0A3</accession>
<evidence type="ECO:0000313" key="1">
    <source>
        <dbReference type="EMBL" id="CAG7824031.1"/>
    </source>
</evidence>
<protein>
    <submittedName>
        <fullName evidence="1">Uncharacterized protein</fullName>
    </submittedName>
</protein>
<reference evidence="1" key="1">
    <citation type="submission" date="2021-06" db="EMBL/GenBank/DDBJ databases">
        <authorList>
            <person name="Hodson N. C."/>
            <person name="Mongue J. A."/>
            <person name="Jaron S. K."/>
        </authorList>
    </citation>
    <scope>NUCLEOTIDE SEQUENCE</scope>
</reference>
<evidence type="ECO:0000313" key="2">
    <source>
        <dbReference type="Proteomes" id="UP000708208"/>
    </source>
</evidence>
<name>A0A8J2L0A3_9HEXA</name>
<proteinExistence type="predicted"/>
<keyword evidence="2" id="KW-1185">Reference proteome</keyword>